<dbReference type="Pfam" id="PF02932">
    <property type="entry name" value="Neur_chan_memb"/>
    <property type="match status" value="1"/>
</dbReference>
<dbReference type="GO" id="GO:0016020">
    <property type="term" value="C:membrane"/>
    <property type="evidence" value="ECO:0007669"/>
    <property type="project" value="InterPro"/>
</dbReference>
<dbReference type="Gene3D" id="1.20.58.390">
    <property type="entry name" value="Neurotransmitter-gated ion-channel transmembrane domain"/>
    <property type="match status" value="1"/>
</dbReference>
<dbReference type="OrthoDB" id="5975154at2759"/>
<evidence type="ECO:0000313" key="4">
    <source>
        <dbReference type="Proteomes" id="UP000054047"/>
    </source>
</evidence>
<keyword evidence="4" id="KW-1185">Reference proteome</keyword>
<feature type="domain" description="Neurotransmitter-gated ion-channel transmembrane" evidence="2">
    <location>
        <begin position="48"/>
        <end position="105"/>
    </location>
</feature>
<protein>
    <recommendedName>
        <fullName evidence="2">Neurotransmitter-gated ion-channel transmembrane domain-containing protein</fullName>
    </recommendedName>
</protein>
<dbReference type="AlphaFoldDB" id="A0A0C2FJX6"/>
<dbReference type="GO" id="GO:0006811">
    <property type="term" value="P:monoatomic ion transport"/>
    <property type="evidence" value="ECO:0007669"/>
    <property type="project" value="InterPro"/>
</dbReference>
<keyword evidence="1" id="KW-0812">Transmembrane</keyword>
<sequence length="142" mass="15946">MADSDLAQMTIIKLGIRELVHFSSFFKRLTTSPKTLNCTSTELTCHPATSAFYPLSQDALKAIDAIEYITDHLRQDEEYKMYRDDWKYVAMIIDRLLLYVFFGITVGVVSESALKSKAAFLVVLTTLTVAGTQKKLCVLLPA</sequence>
<feature type="transmembrane region" description="Helical" evidence="1">
    <location>
        <begin position="88"/>
        <end position="109"/>
    </location>
</feature>
<dbReference type="InterPro" id="IPR038050">
    <property type="entry name" value="Neuro_actylchol_rec"/>
</dbReference>
<name>A0A0C2FJX6_9BILA</name>
<dbReference type="EMBL" id="KN773510">
    <property type="protein sequence ID" value="KIH45191.1"/>
    <property type="molecule type" value="Genomic_DNA"/>
</dbReference>
<dbReference type="Proteomes" id="UP000054047">
    <property type="component" value="Unassembled WGS sequence"/>
</dbReference>
<accession>A0A0C2FJX6</accession>
<keyword evidence="1" id="KW-1133">Transmembrane helix</keyword>
<keyword evidence="1" id="KW-0472">Membrane</keyword>
<reference evidence="3 4" key="1">
    <citation type="submission" date="2013-12" db="EMBL/GenBank/DDBJ databases">
        <title>Draft genome of the parsitic nematode Ancylostoma duodenale.</title>
        <authorList>
            <person name="Mitreva M."/>
        </authorList>
    </citation>
    <scope>NUCLEOTIDE SEQUENCE [LARGE SCALE GENOMIC DNA]</scope>
    <source>
        <strain evidence="3 4">Zhejiang</strain>
    </source>
</reference>
<evidence type="ECO:0000259" key="2">
    <source>
        <dbReference type="Pfam" id="PF02932"/>
    </source>
</evidence>
<evidence type="ECO:0000256" key="1">
    <source>
        <dbReference type="SAM" id="Phobius"/>
    </source>
</evidence>
<gene>
    <name evidence="3" type="ORF">ANCDUO_24772</name>
</gene>
<evidence type="ECO:0000313" key="3">
    <source>
        <dbReference type="EMBL" id="KIH45191.1"/>
    </source>
</evidence>
<organism evidence="3 4">
    <name type="scientific">Ancylostoma duodenale</name>
    <dbReference type="NCBI Taxonomy" id="51022"/>
    <lineage>
        <taxon>Eukaryota</taxon>
        <taxon>Metazoa</taxon>
        <taxon>Ecdysozoa</taxon>
        <taxon>Nematoda</taxon>
        <taxon>Chromadorea</taxon>
        <taxon>Rhabditida</taxon>
        <taxon>Rhabditina</taxon>
        <taxon>Rhabditomorpha</taxon>
        <taxon>Strongyloidea</taxon>
        <taxon>Ancylostomatidae</taxon>
        <taxon>Ancylostomatinae</taxon>
        <taxon>Ancylostoma</taxon>
    </lineage>
</organism>
<dbReference type="SUPFAM" id="SSF90112">
    <property type="entry name" value="Neurotransmitter-gated ion-channel transmembrane pore"/>
    <property type="match status" value="1"/>
</dbReference>
<dbReference type="InterPro" id="IPR036719">
    <property type="entry name" value="Neuro-gated_channel_TM_sf"/>
</dbReference>
<dbReference type="InterPro" id="IPR006029">
    <property type="entry name" value="Neurotrans-gated_channel_TM"/>
</dbReference>
<proteinExistence type="predicted"/>